<dbReference type="Proteomes" id="UP000009374">
    <property type="component" value="Unassembled WGS sequence"/>
</dbReference>
<dbReference type="AlphaFoldDB" id="C6HVG6"/>
<organism evidence="9 10">
    <name type="scientific">Leptospirillum ferrodiazotrophum</name>
    <dbReference type="NCBI Taxonomy" id="412449"/>
    <lineage>
        <taxon>Bacteria</taxon>
        <taxon>Pseudomonadati</taxon>
        <taxon>Nitrospirota</taxon>
        <taxon>Nitrospiria</taxon>
        <taxon>Nitrospirales</taxon>
        <taxon>Nitrospiraceae</taxon>
        <taxon>Leptospirillum</taxon>
    </lineage>
</organism>
<protein>
    <recommendedName>
        <fullName evidence="7">Recombination protein RecR</fullName>
    </recommendedName>
</protein>
<dbReference type="InterPro" id="IPR034137">
    <property type="entry name" value="TOPRIM_RecR"/>
</dbReference>
<evidence type="ECO:0000259" key="8">
    <source>
        <dbReference type="PROSITE" id="PS50880"/>
    </source>
</evidence>
<feature type="domain" description="Toprim" evidence="8">
    <location>
        <begin position="97"/>
        <end position="192"/>
    </location>
</feature>
<dbReference type="GO" id="GO:0006281">
    <property type="term" value="P:DNA repair"/>
    <property type="evidence" value="ECO:0007669"/>
    <property type="project" value="UniProtKB-UniRule"/>
</dbReference>
<dbReference type="Pfam" id="PF21175">
    <property type="entry name" value="RecR_C"/>
    <property type="match status" value="1"/>
</dbReference>
<keyword evidence="10" id="KW-1185">Reference proteome</keyword>
<keyword evidence="1 7" id="KW-0479">Metal-binding</keyword>
<keyword evidence="3 7" id="KW-0863">Zinc-finger</keyword>
<keyword evidence="6 7" id="KW-0234">DNA repair</keyword>
<evidence type="ECO:0000256" key="1">
    <source>
        <dbReference type="ARBA" id="ARBA00022723"/>
    </source>
</evidence>
<evidence type="ECO:0000313" key="9">
    <source>
        <dbReference type="EMBL" id="EES53384.1"/>
    </source>
</evidence>
<proteinExistence type="inferred from homology"/>
<dbReference type="Gene3D" id="6.10.250.240">
    <property type="match status" value="1"/>
</dbReference>
<keyword evidence="5 7" id="KW-0233">DNA recombination</keyword>
<dbReference type="Gene3D" id="3.40.1360.10">
    <property type="match status" value="1"/>
</dbReference>
<dbReference type="NCBIfam" id="TIGR00615">
    <property type="entry name" value="recR"/>
    <property type="match status" value="1"/>
</dbReference>
<dbReference type="GO" id="GO:0003677">
    <property type="term" value="F:DNA binding"/>
    <property type="evidence" value="ECO:0007669"/>
    <property type="project" value="UniProtKB-UniRule"/>
</dbReference>
<dbReference type="EMBL" id="GG693863">
    <property type="protein sequence ID" value="EES53384.1"/>
    <property type="molecule type" value="Genomic_DNA"/>
</dbReference>
<dbReference type="Gene3D" id="1.10.8.420">
    <property type="entry name" value="RecR Domain 1"/>
    <property type="match status" value="1"/>
</dbReference>
<sequence length="215" mass="23954">MERPPRMGSSLFPAPFQDLVDLFRRLPGIGTKTATRLAFHLLQSSESERQELASAVSTLKERLLPCSECRNIVASPPPESPEVPRCAICLDPARDSTILIVVEDIQTLYSIEKSGEFRGRYHVLEGRLSPLEGIAPEMLRVRELLQRLENPDIREVVLATSPTTDGEATALYLSRLVKPLGIRVSRIAFGIPVGLELEYVDEVTLIRAVEGRHPF</sequence>
<evidence type="ECO:0000256" key="2">
    <source>
        <dbReference type="ARBA" id="ARBA00022763"/>
    </source>
</evidence>
<dbReference type="SUPFAM" id="SSF111304">
    <property type="entry name" value="Recombination protein RecR"/>
    <property type="match status" value="1"/>
</dbReference>
<evidence type="ECO:0000256" key="6">
    <source>
        <dbReference type="ARBA" id="ARBA00023204"/>
    </source>
</evidence>
<name>C6HVG6_9BACT</name>
<comment type="similarity">
    <text evidence="7">Belongs to the RecR family.</text>
</comment>
<evidence type="ECO:0000256" key="7">
    <source>
        <dbReference type="HAMAP-Rule" id="MF_00017"/>
    </source>
</evidence>
<dbReference type="Pfam" id="PF21176">
    <property type="entry name" value="RecR_HhH"/>
    <property type="match status" value="1"/>
</dbReference>
<keyword evidence="2 7" id="KW-0227">DNA damage</keyword>
<evidence type="ECO:0000256" key="5">
    <source>
        <dbReference type="ARBA" id="ARBA00023172"/>
    </source>
</evidence>
<dbReference type="GO" id="GO:0006310">
    <property type="term" value="P:DNA recombination"/>
    <property type="evidence" value="ECO:0007669"/>
    <property type="project" value="UniProtKB-UniRule"/>
</dbReference>
<dbReference type="InterPro" id="IPR023627">
    <property type="entry name" value="Rcmb_RecR"/>
</dbReference>
<evidence type="ECO:0000313" key="10">
    <source>
        <dbReference type="Proteomes" id="UP000009374"/>
    </source>
</evidence>
<accession>C6HVG6</accession>
<comment type="caution">
    <text evidence="7">Lacks conserved residue(s) required for the propagation of feature annotation.</text>
</comment>
<evidence type="ECO:0000256" key="3">
    <source>
        <dbReference type="ARBA" id="ARBA00022771"/>
    </source>
</evidence>
<evidence type="ECO:0000256" key="4">
    <source>
        <dbReference type="ARBA" id="ARBA00022833"/>
    </source>
</evidence>
<gene>
    <name evidence="7" type="primary">recR</name>
    <name evidence="9" type="ORF">UBAL3_79160011</name>
</gene>
<keyword evidence="4 7" id="KW-0862">Zinc</keyword>
<dbReference type="Pfam" id="PF13662">
    <property type="entry name" value="Toprim_4"/>
    <property type="match status" value="1"/>
</dbReference>
<dbReference type="GO" id="GO:0008270">
    <property type="term" value="F:zinc ion binding"/>
    <property type="evidence" value="ECO:0007669"/>
    <property type="project" value="UniProtKB-KW"/>
</dbReference>
<dbReference type="CDD" id="cd01025">
    <property type="entry name" value="TOPRIM_recR"/>
    <property type="match status" value="1"/>
</dbReference>
<dbReference type="PANTHER" id="PTHR30446">
    <property type="entry name" value="RECOMBINATION PROTEIN RECR"/>
    <property type="match status" value="1"/>
</dbReference>
<comment type="function">
    <text evidence="7">May play a role in DNA repair. It seems to be involved in an RecBC-independent recombinational process of DNA repair. It may act with RecF and RecO.</text>
</comment>
<dbReference type="HAMAP" id="MF_00017">
    <property type="entry name" value="RecR"/>
    <property type="match status" value="1"/>
</dbReference>
<dbReference type="PANTHER" id="PTHR30446:SF0">
    <property type="entry name" value="RECOMBINATION PROTEIN RECR"/>
    <property type="match status" value="1"/>
</dbReference>
<dbReference type="InterPro" id="IPR006171">
    <property type="entry name" value="TOPRIM_dom"/>
</dbReference>
<reference evidence="9 10" key="1">
    <citation type="journal article" date="2009" name="Appl. Environ. Microbiol.">
        <title>Community genomic and proteomic analyses of chemoautotrophic iron-oxidizing "Leptospirillum rubarum" (Group II) and "Leptospirillum ferrodiazotrophum" (Group III) bacteria in acid mine drainage biofilms.</title>
        <authorList>
            <person name="Goltsman D.S."/>
            <person name="Denef V.J."/>
            <person name="Singer S.W."/>
            <person name="VerBerkmoes N.C."/>
            <person name="Lefsrud M."/>
            <person name="Mueller R.S."/>
            <person name="Dick G.J."/>
            <person name="Sun C.L."/>
            <person name="Wheeler K.E."/>
            <person name="Zemla A."/>
            <person name="Baker B.J."/>
            <person name="Hauser L."/>
            <person name="Land M."/>
            <person name="Shah M.B."/>
            <person name="Thelen M.P."/>
            <person name="Hettich R.L."/>
            <person name="Banfield J.F."/>
        </authorList>
    </citation>
    <scope>NUCLEOTIDE SEQUENCE [LARGE SCALE GENOMIC DNA]</scope>
</reference>
<dbReference type="InterPro" id="IPR000093">
    <property type="entry name" value="DNA_Rcmb_RecR"/>
</dbReference>
<dbReference type="SMART" id="SM00493">
    <property type="entry name" value="TOPRIM"/>
    <property type="match status" value="1"/>
</dbReference>
<dbReference type="PROSITE" id="PS50880">
    <property type="entry name" value="TOPRIM"/>
    <property type="match status" value="1"/>
</dbReference>